<accession>A0A9K3L902</accession>
<reference evidence="1" key="2">
    <citation type="submission" date="2021-04" db="EMBL/GenBank/DDBJ databases">
        <authorList>
            <person name="Podell S."/>
        </authorList>
    </citation>
    <scope>NUCLEOTIDE SEQUENCE</scope>
    <source>
        <strain evidence="1">Hildebrandi</strain>
    </source>
</reference>
<dbReference type="AlphaFoldDB" id="A0A9K3L902"/>
<name>A0A9K3L902_9STRA</name>
<dbReference type="EMBL" id="JAGRRH010000015">
    <property type="protein sequence ID" value="KAG7357707.1"/>
    <property type="molecule type" value="Genomic_DNA"/>
</dbReference>
<proteinExistence type="predicted"/>
<reference evidence="1" key="1">
    <citation type="journal article" date="2021" name="Sci. Rep.">
        <title>Diploid genomic architecture of Nitzschia inconspicua, an elite biomass production diatom.</title>
        <authorList>
            <person name="Oliver A."/>
            <person name="Podell S."/>
            <person name="Pinowska A."/>
            <person name="Traller J.C."/>
            <person name="Smith S.R."/>
            <person name="McClure R."/>
            <person name="Beliaev A."/>
            <person name="Bohutskyi P."/>
            <person name="Hill E.A."/>
            <person name="Rabines A."/>
            <person name="Zheng H."/>
            <person name="Allen L.Z."/>
            <person name="Kuo A."/>
            <person name="Grigoriev I.V."/>
            <person name="Allen A.E."/>
            <person name="Hazlebeck D."/>
            <person name="Allen E.E."/>
        </authorList>
    </citation>
    <scope>NUCLEOTIDE SEQUENCE</scope>
    <source>
        <strain evidence="1">Hildebrandi</strain>
    </source>
</reference>
<comment type="caution">
    <text evidence="1">The sequence shown here is derived from an EMBL/GenBank/DDBJ whole genome shotgun (WGS) entry which is preliminary data.</text>
</comment>
<protein>
    <submittedName>
        <fullName evidence="1">Uncharacterized protein</fullName>
    </submittedName>
</protein>
<evidence type="ECO:0000313" key="1">
    <source>
        <dbReference type="EMBL" id="KAG7357707.1"/>
    </source>
</evidence>
<keyword evidence="2" id="KW-1185">Reference proteome</keyword>
<sequence length="195" mass="21846">MNNAVKWLGSDMDSNMHGMSERSYEAVAAKISEVSGNVHPTWLYRPTLDPPDNACSKRPSPRLRGSRKLIWVFATLQSKCVTGPNTGIWPQDYKAEVAEYNVRNGILIVDDTDLKKSIETINGIVRISGDSFGWLIVNEQCQSRGLAVQLHDEVLAFYPLFIPSSIDRHGTITTVIPDNFDGQLISIIFCCLYHF</sequence>
<dbReference type="Proteomes" id="UP000693970">
    <property type="component" value="Unassembled WGS sequence"/>
</dbReference>
<gene>
    <name evidence="1" type="ORF">IV203_002395</name>
</gene>
<evidence type="ECO:0000313" key="2">
    <source>
        <dbReference type="Proteomes" id="UP000693970"/>
    </source>
</evidence>
<organism evidence="1 2">
    <name type="scientific">Nitzschia inconspicua</name>
    <dbReference type="NCBI Taxonomy" id="303405"/>
    <lineage>
        <taxon>Eukaryota</taxon>
        <taxon>Sar</taxon>
        <taxon>Stramenopiles</taxon>
        <taxon>Ochrophyta</taxon>
        <taxon>Bacillariophyta</taxon>
        <taxon>Bacillariophyceae</taxon>
        <taxon>Bacillariophycidae</taxon>
        <taxon>Bacillariales</taxon>
        <taxon>Bacillariaceae</taxon>
        <taxon>Nitzschia</taxon>
    </lineage>
</organism>